<sequence length="2862" mass="310937">MSSKDSLRLSHVGLVARSPEGHAAKGMAIKGNEDLWVEIQANTFKNWVNEHLKRVNMEVIDFTSDFIDGTRLCALVELLQKRKIGPWNKKPTNQHHFFENVTMALNAIAEDEVKLVNIGNVDIVNGNLKLILGLIWSLIVRYQIGRSKFPPKKLMLAWLKAKCNIQNFTTDWNSGQYLSALLEYCKPGLFPHWKRIDKTDSVNNCRRAMEIARKEFNIPVVLEPEYLASPFLDELSGMTYLSYFMKEYSPGYYATLKWVQNQIPEKNVKNFTTDWNDGNVLCSLVKSLGGSVPGYKSLNFDPLFWEQNLMQGIRGGEKLGVEPILKAKDMADKNVEHLGVMAYAANFQWIPTRTAPNQRIKVSSEKHSCRVNENVSFSMEFMDEDVDGREIKAFVISPIGMTDCRLNLGQFGGKGNFVPSVVGMHQLNVSYEGENVIGSPLYVRVAPPLSNIEFPGIEPCAIGSIVEVLVNSYGGSASNVDVTAWSPTDRSLPCPVQSKDGIYTAKFQPDEVGEWSIAVTHKGEHIQGGPFPCFVFDPNGIKLLNTDGALPNLPFTFLLDASETGGLGDIKIDLVHEKKSVPHTFEKIAENLYKINFVPKHNGKYRVYVYFCGMDVRGSPFVIRVGTKKRNSTLPKTTVKDVLSKPVISESPTFVNHMRTVSPILDNSSPLYSPQFVKQTQYLTKNLKNNSNIRDNSDFVSVNTVQVSKEPNPPIKVNLINGEPSRKGILKTEKFITNDVLSSDSFKKELMQRIKSPKSPSFTTNSTVLSSTPIENQTLKSSSSYNKFERIQSPIDRSLSPLNKVTITSKVYKSTERSSSPMIKNSSPVIFNNQRDFNDMEENTDKFSNIKSKFFHYYYLRKIITSKSNSSSYYNSLNRISKQETSKDYVDASHPRFLEKDNISFKNSIKVNSVDKPSPLMSSPSPGLARGSAQGDSLKLVPINVQSEIDLDLGPDIVPSDVNVIIIAPSRKDVPVRIIKSVFKKNLSAIFTTSEVGEHYVDVRVKNQRISGSPFRTHAYNARAIKVGNIPNGKIGESVEFEIDGSEAGSGNLEILVNGGHVTSFVRNLGQQRFLASFVPHQALVHMIEIKFNGEYVPGSPWRVTVSSGKAMAVLGETVKLVPAGSTAEFLISAPGSSKGNFDVQVISPSKKQIDSRIVEEKPSEFRIEFTPTEVGSHFVEVKINGVKLAGGPLIAKVYNSSMIRVTDVASGVVGQPCQFKVDASQAGEGQLEISINEGQVPNHVQVVGGGRCLISFTPEQPKPHYISIKFNGETIFGCPFVCSVSDNNKVTLSLRNLELIPVNQVARFHMTVDDNNNAELAVSVRGPTGELPVKVSGNIDSGFVAEFTPREVGAHSLTVEYNGQPVGGTPFTSKAYDAKGVYVGPLPKGQVGKTLEFLVDASQAGEGNLEITISSRGHNIPTQVLPQGNARFSVSFLPIEASDHVISINFNKESVPGSPFIAEVQGDSPHNITVSGSSLSAAPVGKNSYFTLSNVAGGVEDIEVNVEGPNGQSVPAQMKENGGGIHTVEFSPKVVGEHKIMINYRGVAIAGSPFKCKVYDCKAIKVKNVDKGVVGKPVTFLGNQAGPGNLEVTVNGGRVPTSAQAQGSQTYAISFTPREAIPHTVELKFNSEHLPGSPFVCQATDAAKIVMPSEGMEKVGVGRVASFVIEADSNMGVLDIQVLSPTRKNVPVNLNNLSYNKYEASFTPEDVGDHSVEVKINDNHVDGSPFLVKAYDANRVKVADVNSGIVGKPVFFSINASQAGAGNLEIIVSVNGRNVPNYVQSEGNAKFRVNFKPQEAAPHNLSVRFNGEPVPGSPFVCKVLGSNQIIVSGPALKMTPIGQETCLYIDPQVSNSGINAQCQVSIQSPSGKMLPVVLTKLDGKYSASFTPDEVGRHSIDAILDKNLVKGSPFACNVYDVARVKISGLGPTKVQKPVTFRVDASEAGEGTLELVVSTERSTVKAEVVACARGLYDVTFVPHEAIVHFVNISFNEEDIPEGPKENVVGQKTFFDVQVFGANGHIDMEILDEKGSCVPCKVQRITNGKYKAIFTPTVTGVHQITVFNNEQLINKQPFVIEVFDPAAVHVLDLEPVDSREAGPGTLTVSVRAAGSPIKHSVKDLSEGLHEITFHPTIAIPHKIDIKYNGLHIRGCPLELPIKNPAVGQDVMATGSGLYEAKVGKSSSFVIETLGNPSKDFDIVITGPNSSAVPVRCYQQKDGNFDPFDWFLGLYKIEVSHGTRPVRGSPYICHVHDSSKVKIQDVIKPVSLNSPATLKLMRKGAGFAELDVAVTSPLGQDLPIQIKSGPDRESDLIEFTPTLPGNYKFKITYGGDEIPGSPLLLTCEDSEPVKAYGDGINYGQVDNLVTFRVNASSKPVIKIDGPDTSPSPKIEMESSGVYVVSYVPREIGVFDIQVIVGDREILGSPFHPKIVDARKVRVIGGWESICDSSGKLELQVHQTKKISLDVSEAGPGSLTAEFRGPDGEIIPAAVGPITSNKVKVLLTPRDSGEHSLHLYFGGVPVPGTPLKADGSTNGGPVRVVLTGKGLVSAKCHQEAEFTIDGSQAGPGVPEASLSGSKGDVPINLESIGESIFRGSYTPSLPGTYFLNVMWADRQVKGCPLKVNVTASADASQVACSGDGLRVGTVGKEIRSFIDTRRAGPGELTAHCVGPHKVAYCELYDHGDGTFTLNVKPQESGRHVLTIKYGGDHVPGSPYTLRVAGAPDPSKVRVYGPGIEHGVLATFQSRFICDTRGAGAGQLTVRVRGPKGAFRVEMQRESQKDRTILCKFHPTEPGDYRVEVKWAGELVPGSPFNVMIFDTQEELTRFLQGQQSPGSDVYGSVSYGHVPGSLGRQSWRGSQPTL</sequence>
<protein>
    <recommendedName>
        <fullName evidence="5">Calponin-homology (CH) domain-containing protein</fullName>
    </recommendedName>
</protein>
<feature type="repeat" description="Filamin" evidence="4">
    <location>
        <begin position="1642"/>
        <end position="1735"/>
    </location>
</feature>
<feature type="repeat" description="Filamin" evidence="4">
    <location>
        <begin position="2342"/>
        <end position="2431"/>
    </location>
</feature>
<dbReference type="OrthoDB" id="18740at2759"/>
<feature type="repeat" description="Filamin" evidence="4">
    <location>
        <begin position="1283"/>
        <end position="1376"/>
    </location>
</feature>
<feature type="repeat" description="Filamin" evidence="4">
    <location>
        <begin position="352"/>
        <end position="445"/>
    </location>
</feature>
<feature type="repeat" description="Filamin" evidence="4">
    <location>
        <begin position="2160"/>
        <end position="2252"/>
    </location>
</feature>
<dbReference type="GeneID" id="8231320"/>
<feature type="repeat" description="Filamin" evidence="4">
    <location>
        <begin position="2720"/>
        <end position="2816"/>
    </location>
</feature>
<dbReference type="InterPro" id="IPR001298">
    <property type="entry name" value="Filamin/ABP280_rpt"/>
</dbReference>
<feature type="repeat" description="Filamin" evidence="4">
    <location>
        <begin position="1104"/>
        <end position="1198"/>
    </location>
</feature>
<dbReference type="InParanoid" id="E0VC15"/>
<keyword evidence="2" id="KW-0677">Repeat</keyword>
<feature type="repeat" description="Filamin" evidence="4">
    <location>
        <begin position="2532"/>
        <end position="2625"/>
    </location>
</feature>
<feature type="repeat" description="Filamin" evidence="4">
    <location>
        <begin position="2250"/>
        <end position="2344"/>
    </location>
</feature>
<dbReference type="EMBL" id="DS235044">
    <property type="protein sequence ID" value="EEB10921.1"/>
    <property type="molecule type" value="Genomic_DNA"/>
</dbReference>
<feature type="repeat" description="Filamin" evidence="4">
    <location>
        <begin position="1465"/>
        <end position="1559"/>
    </location>
</feature>
<dbReference type="VEuPathDB" id="VectorBase:PHUM076810"/>
<evidence type="ECO:0000313" key="8">
    <source>
        <dbReference type="Proteomes" id="UP000009046"/>
    </source>
</evidence>
<dbReference type="CDD" id="cd21185">
    <property type="entry name" value="CH_jitterbug-like_rpt3"/>
    <property type="match status" value="1"/>
</dbReference>
<dbReference type="InterPro" id="IPR001589">
    <property type="entry name" value="Actinin_actin-bd_CS"/>
</dbReference>
<feature type="repeat" description="Filamin" evidence="4">
    <location>
        <begin position="1822"/>
        <end position="1918"/>
    </location>
</feature>
<feature type="repeat" description="Filamin" evidence="4">
    <location>
        <begin position="2429"/>
        <end position="2531"/>
    </location>
</feature>
<evidence type="ECO:0000259" key="5">
    <source>
        <dbReference type="PROSITE" id="PS50021"/>
    </source>
</evidence>
<dbReference type="CTD" id="8231320"/>
<dbReference type="CDD" id="cd21227">
    <property type="entry name" value="CH_jitterbug-like_rpt1"/>
    <property type="match status" value="1"/>
</dbReference>
<dbReference type="FunFam" id="1.10.418.10:FF:000068">
    <property type="entry name" value="Putative Filamin-A"/>
    <property type="match status" value="1"/>
</dbReference>
<dbReference type="InterPro" id="IPR013783">
    <property type="entry name" value="Ig-like_fold"/>
</dbReference>
<feature type="repeat" description="Filamin" evidence="4">
    <location>
        <begin position="1740"/>
        <end position="1824"/>
    </location>
</feature>
<reference evidence="7" key="3">
    <citation type="submission" date="2021-02" db="UniProtKB">
        <authorList>
            <consortium name="EnsemblMetazoa"/>
        </authorList>
    </citation>
    <scope>IDENTIFICATION</scope>
    <source>
        <strain evidence="7">USDA</strain>
    </source>
</reference>
<feature type="domain" description="Calponin-homology (CH)" evidence="5">
    <location>
        <begin position="145"/>
        <end position="249"/>
    </location>
</feature>
<dbReference type="PROSITE" id="PS50021">
    <property type="entry name" value="CH"/>
    <property type="match status" value="2"/>
</dbReference>
<reference evidence="6" key="1">
    <citation type="submission" date="2007-04" db="EMBL/GenBank/DDBJ databases">
        <title>Annotation of Pediculus humanus corporis strain USDA.</title>
        <authorList>
            <person name="Kirkness E."/>
            <person name="Hannick L."/>
            <person name="Hass B."/>
            <person name="Bruggner R."/>
            <person name="Lawson D."/>
            <person name="Bidwell S."/>
            <person name="Joardar V."/>
            <person name="Caler E."/>
            <person name="Walenz B."/>
            <person name="Inman J."/>
            <person name="Schobel S."/>
            <person name="Galinsky K."/>
            <person name="Amedeo P."/>
            <person name="Strausberg R."/>
        </authorList>
    </citation>
    <scope>NUCLEOTIDE SEQUENCE</scope>
    <source>
        <strain evidence="6">USDA</strain>
    </source>
</reference>
<dbReference type="HOGENOM" id="CLU_000450_0_0_1"/>
<feature type="repeat" description="Filamin" evidence="4">
    <location>
        <begin position="923"/>
        <end position="1019"/>
    </location>
</feature>
<feature type="repeat" description="Filamin" evidence="4">
    <location>
        <begin position="1916"/>
        <end position="2007"/>
    </location>
</feature>
<dbReference type="Pfam" id="PF00307">
    <property type="entry name" value="CH"/>
    <property type="match status" value="3"/>
</dbReference>
<dbReference type="SMART" id="SM00033">
    <property type="entry name" value="CH"/>
    <property type="match status" value="3"/>
</dbReference>
<dbReference type="KEGG" id="phu:Phum_PHUM076810"/>
<evidence type="ECO:0000313" key="7">
    <source>
        <dbReference type="EnsemblMetazoa" id="PHUM076810-PA"/>
    </source>
</evidence>
<dbReference type="Pfam" id="PF00630">
    <property type="entry name" value="Filamin"/>
    <property type="match status" value="21"/>
</dbReference>
<dbReference type="InterPro" id="IPR017868">
    <property type="entry name" value="Filamin/ABP280_repeat-like"/>
</dbReference>
<feature type="repeat" description="Filamin" evidence="4">
    <location>
        <begin position="2003"/>
        <end position="2080"/>
    </location>
</feature>
<feature type="repeat" description="Filamin" evidence="4">
    <location>
        <begin position="1387"/>
        <end position="1465"/>
    </location>
</feature>
<feature type="repeat" description="Filamin" evidence="4">
    <location>
        <begin position="1029"/>
        <end position="1106"/>
    </location>
</feature>
<keyword evidence="8" id="KW-1185">Reference proteome</keyword>
<name>E0VC15_PEDHC</name>
<dbReference type="FunFam" id="1.10.418.10:FF:000078">
    <property type="entry name" value="Putative Filamin-A"/>
    <property type="match status" value="1"/>
</dbReference>
<dbReference type="GO" id="GO:0030036">
    <property type="term" value="P:actin cytoskeleton organization"/>
    <property type="evidence" value="ECO:0007669"/>
    <property type="project" value="InterPro"/>
</dbReference>
<feature type="repeat" description="Filamin" evidence="4">
    <location>
        <begin position="1569"/>
        <end position="1644"/>
    </location>
</feature>
<feature type="repeat" description="Filamin" evidence="4">
    <location>
        <begin position="455"/>
        <end position="535"/>
    </location>
</feature>
<evidence type="ECO:0000256" key="1">
    <source>
        <dbReference type="ARBA" id="ARBA00009238"/>
    </source>
</evidence>
<dbReference type="InterPro" id="IPR014756">
    <property type="entry name" value="Ig_E-set"/>
</dbReference>
<dbReference type="STRING" id="121224.E0VC15"/>
<dbReference type="Proteomes" id="UP000009046">
    <property type="component" value="Unassembled WGS sequence"/>
</dbReference>
<evidence type="ECO:0000256" key="3">
    <source>
        <dbReference type="ARBA" id="ARBA00023203"/>
    </source>
</evidence>
<dbReference type="eggNOG" id="KOG0518">
    <property type="taxonomic scope" value="Eukaryota"/>
</dbReference>
<organism>
    <name type="scientific">Pediculus humanus subsp. corporis</name>
    <name type="common">Body louse</name>
    <dbReference type="NCBI Taxonomy" id="121224"/>
    <lineage>
        <taxon>Eukaryota</taxon>
        <taxon>Metazoa</taxon>
        <taxon>Ecdysozoa</taxon>
        <taxon>Arthropoda</taxon>
        <taxon>Hexapoda</taxon>
        <taxon>Insecta</taxon>
        <taxon>Pterygota</taxon>
        <taxon>Neoptera</taxon>
        <taxon>Paraneoptera</taxon>
        <taxon>Psocodea</taxon>
        <taxon>Troctomorpha</taxon>
        <taxon>Phthiraptera</taxon>
        <taxon>Anoplura</taxon>
        <taxon>Pediculidae</taxon>
        <taxon>Pediculus</taxon>
    </lineage>
</organism>
<accession>E0VC15</accession>
<evidence type="ECO:0000256" key="2">
    <source>
        <dbReference type="ARBA" id="ARBA00022737"/>
    </source>
</evidence>
<dbReference type="EnsemblMetazoa" id="PHUM076810-RA">
    <property type="protein sequence ID" value="PHUM076810-PA"/>
    <property type="gene ID" value="PHUM076810"/>
</dbReference>
<feature type="repeat" description="Filamin" evidence="4">
    <location>
        <begin position="1196"/>
        <end position="1285"/>
    </location>
</feature>
<dbReference type="PROSITE" id="PS50194">
    <property type="entry name" value="FILAMIN_REPEAT"/>
    <property type="match status" value="24"/>
</dbReference>
<dbReference type="OMA" id="REFDIPM"/>
<dbReference type="PROSITE" id="PS00019">
    <property type="entry name" value="ACTININ_1"/>
    <property type="match status" value="1"/>
</dbReference>
<evidence type="ECO:0000256" key="4">
    <source>
        <dbReference type="PROSITE-ProRule" id="PRU00087"/>
    </source>
</evidence>
<feature type="domain" description="Calponin-homology (CH)" evidence="5">
    <location>
        <begin position="38"/>
        <end position="143"/>
    </location>
</feature>
<evidence type="ECO:0000313" key="6">
    <source>
        <dbReference type="EMBL" id="EEB10921.1"/>
    </source>
</evidence>
<dbReference type="FunCoup" id="E0VC15">
    <property type="interactions" value="7"/>
</dbReference>
<dbReference type="Gene3D" id="1.10.418.10">
    <property type="entry name" value="Calponin-like domain"/>
    <property type="match status" value="3"/>
</dbReference>
<dbReference type="EMBL" id="AAZO01000916">
    <property type="status" value="NOT_ANNOTATED_CDS"/>
    <property type="molecule type" value="Genomic_DNA"/>
</dbReference>
<dbReference type="SUPFAM" id="SSF47576">
    <property type="entry name" value="Calponin-homology domain, CH-domain"/>
    <property type="match status" value="2"/>
</dbReference>
<proteinExistence type="inferred from homology"/>
<dbReference type="PANTHER" id="PTHR38537">
    <property type="entry name" value="JITTERBUG, ISOFORM N"/>
    <property type="match status" value="1"/>
</dbReference>
<dbReference type="PANTHER" id="PTHR38537:SF13">
    <property type="entry name" value="JITTERBUG, ISOFORM N"/>
    <property type="match status" value="1"/>
</dbReference>
<feature type="repeat" description="Filamin" evidence="4">
    <location>
        <begin position="2626"/>
        <end position="2719"/>
    </location>
</feature>
<comment type="similarity">
    <text evidence="1">Belongs to the filamin family.</text>
</comment>
<feature type="repeat" description="Filamin" evidence="4">
    <location>
        <begin position="2094"/>
        <end position="2159"/>
    </location>
</feature>
<dbReference type="InterPro" id="IPR001715">
    <property type="entry name" value="CH_dom"/>
</dbReference>
<dbReference type="FunFam" id="1.10.418.10:FF:000006">
    <property type="entry name" value="Filamin-B isoform A"/>
    <property type="match status" value="1"/>
</dbReference>
<dbReference type="FunFam" id="2.60.40.10:FF:001145">
    <property type="entry name" value="Jitterbug, isoform I"/>
    <property type="match status" value="1"/>
</dbReference>
<gene>
    <name evidence="7" type="primary">8231320</name>
    <name evidence="6" type="ORF">Phum_PHUM076810</name>
</gene>
<dbReference type="GO" id="GO:0051015">
    <property type="term" value="F:actin filament binding"/>
    <property type="evidence" value="ECO:0007669"/>
    <property type="project" value="InterPro"/>
</dbReference>
<dbReference type="RefSeq" id="XP_002423659.1">
    <property type="nucleotide sequence ID" value="XM_002423614.1"/>
</dbReference>
<dbReference type="Gene3D" id="2.60.40.10">
    <property type="entry name" value="Immunoglobulins"/>
    <property type="match status" value="24"/>
</dbReference>
<reference evidence="6" key="2">
    <citation type="submission" date="2007-04" db="EMBL/GenBank/DDBJ databases">
        <title>The genome of the human body louse.</title>
        <authorList>
            <consortium name="The Human Body Louse Genome Consortium"/>
            <person name="Kirkness E."/>
            <person name="Walenz B."/>
            <person name="Hass B."/>
            <person name="Bruggner R."/>
            <person name="Strausberg R."/>
        </authorList>
    </citation>
    <scope>NUCLEOTIDE SEQUENCE</scope>
    <source>
        <strain evidence="6">USDA</strain>
    </source>
</reference>
<dbReference type="SMART" id="SM00557">
    <property type="entry name" value="IG_FLMN"/>
    <property type="match status" value="22"/>
</dbReference>
<dbReference type="SUPFAM" id="SSF81296">
    <property type="entry name" value="E set domains"/>
    <property type="match status" value="24"/>
</dbReference>
<keyword evidence="3" id="KW-0009">Actin-binding</keyword>
<dbReference type="InterPro" id="IPR044801">
    <property type="entry name" value="Filamin"/>
</dbReference>
<dbReference type="InterPro" id="IPR036872">
    <property type="entry name" value="CH_dom_sf"/>
</dbReference>
<feature type="repeat" description="Filamin" evidence="4">
    <location>
        <begin position="554"/>
        <end position="625"/>
    </location>
</feature>